<name>A0A0B6VRQ2_9CAUD</name>
<accession>A0A0B6VRQ2</accession>
<dbReference type="EMBL" id="AP014715">
    <property type="protein sequence ID" value="BAQ23229.1"/>
    <property type="molecule type" value="Genomic_DNA"/>
</dbReference>
<sequence>MKAFDFSAWNDVVRSQREAESTAYREFIDLTQAIVCEYKLDLCVRSEESCEDSVARGRFISGLIGLYLDKRHDAWPDFLATEMDISEDNRGLYLKAPNKGAIVGVVNTLKEYAKGTGFTFTL</sequence>
<dbReference type="Proteomes" id="UP000225144">
    <property type="component" value="Genome"/>
</dbReference>
<evidence type="ECO:0000313" key="1">
    <source>
        <dbReference type="EMBL" id="BAQ23229.1"/>
    </source>
</evidence>
<evidence type="ECO:0000313" key="2">
    <source>
        <dbReference type="Proteomes" id="UP000225144"/>
    </source>
</evidence>
<organism evidence="1 2">
    <name type="scientific">Edwardsiella phage PEi26</name>
    <dbReference type="NCBI Taxonomy" id="1608311"/>
    <lineage>
        <taxon>Viruses</taxon>
        <taxon>Duplodnaviria</taxon>
        <taxon>Heunggongvirae</taxon>
        <taxon>Uroviricota</taxon>
        <taxon>Caudoviricetes</taxon>
        <taxon>Pantevenvirales</taxon>
        <taxon>Straboviridae</taxon>
        <taxon>Tevenvirinae</taxon>
        <taxon>Kanagawavirus</taxon>
        <taxon>Kanagawavirus pei20</taxon>
    </lineage>
</organism>
<reference evidence="1 2" key="1">
    <citation type="submission" date="2015-02" db="EMBL/GenBank/DDBJ databases">
        <title>Complete genome sequences of Edwardsiella bacteriophages, PEi20 and PEi26.</title>
        <authorList>
            <person name="Yasuike M."/>
            <person name="Nishiki I."/>
            <person name="Iwasaki Y."/>
            <person name="Nakamura Y."/>
            <person name="Fujiwara A."/>
            <person name="Hassan E.S."/>
            <person name="Mahmoud M.M."/>
            <person name="Kawato Y."/>
            <person name="Nagai S."/>
            <person name="Kobayashi T."/>
            <person name="Ototake M."/>
            <person name="Nakai T."/>
        </authorList>
    </citation>
    <scope>NUCLEOTIDE SEQUENCE [LARGE SCALE GENOMIC DNA]</scope>
</reference>
<protein>
    <submittedName>
        <fullName evidence="1">Uncharacterized protein</fullName>
    </submittedName>
</protein>
<proteinExistence type="predicted"/>